<keyword evidence="2 11" id="KW-0813">Transport</keyword>
<feature type="transmembrane region" description="Helical" evidence="13">
    <location>
        <begin position="503"/>
        <end position="525"/>
    </location>
</feature>
<reference evidence="15" key="3">
    <citation type="submission" date="2015-06" db="UniProtKB">
        <authorList>
            <consortium name="EnsemblMetazoa"/>
        </authorList>
    </citation>
    <scope>IDENTIFICATION</scope>
</reference>
<evidence type="ECO:0000256" key="2">
    <source>
        <dbReference type="ARBA" id="ARBA00022448"/>
    </source>
</evidence>
<proteinExistence type="inferred from homology"/>
<keyword evidence="4 11" id="KW-0812">Transmembrane</keyword>
<evidence type="ECO:0000256" key="5">
    <source>
        <dbReference type="ARBA" id="ARBA00022989"/>
    </source>
</evidence>
<dbReference type="PANTHER" id="PTHR11690:SF248">
    <property type="entry name" value="PICKPOCKET 17, ISOFORM A"/>
    <property type="match status" value="1"/>
</dbReference>
<dbReference type="GeneID" id="20204312"/>
<dbReference type="PANTHER" id="PTHR11690">
    <property type="entry name" value="AMILORIDE-SENSITIVE SODIUM CHANNEL-RELATED"/>
    <property type="match status" value="1"/>
</dbReference>
<dbReference type="InParanoid" id="T1F663"/>
<comment type="similarity">
    <text evidence="11">Belongs to the amiloride-sensitive sodium channel (TC 1.A.6) family.</text>
</comment>
<gene>
    <name evidence="15" type="primary">20204312</name>
    <name evidence="14" type="ORF">HELRODRAFT_172940</name>
</gene>
<evidence type="ECO:0000256" key="1">
    <source>
        <dbReference type="ARBA" id="ARBA00004141"/>
    </source>
</evidence>
<keyword evidence="9 11" id="KW-0739">Sodium transport</keyword>
<keyword evidence="6" id="KW-0915">Sodium</keyword>
<dbReference type="RefSeq" id="XP_009017848.1">
    <property type="nucleotide sequence ID" value="XM_009019600.1"/>
</dbReference>
<evidence type="ECO:0000313" key="14">
    <source>
        <dbReference type="EMBL" id="ESO03912.1"/>
    </source>
</evidence>
<evidence type="ECO:0000256" key="12">
    <source>
        <dbReference type="SAM" id="MobiDB-lite"/>
    </source>
</evidence>
<dbReference type="EMBL" id="KB096551">
    <property type="protein sequence ID" value="ESO03912.1"/>
    <property type="molecule type" value="Genomic_DNA"/>
</dbReference>
<sequence length="577" mass="66653">MFAIIKSEIIKYLENTSVRGLPKILKSKDIFLKLLWLLFFLASTIVLVYLLCLLFNRYYMWPITTQYGEKRDQFLSFPDITVCNLDFLAEGEPEDLSMRDYAQFLNALKEKTKIESNSNQNWFNNETNLTLKLQFQKSVLEELSSVSGYIINLKKDRPKPDKCLNLIVDCNFFGTDWFRTIDLCSVINFTRRWNANYYTCYTLKTSNLKPTNSKVLRGLSLILNVGPLNYKQLPYKSSLTNSQARGVQVSVHSPGTPPDLKRGFNVAPGTENIVDIVQTEKSRLNFPYNRLGCTSEFMMPNSTTEKYKSDICIEYCQQRIIKGKYKCFSHLLSIPDESFDDGIVCGNFSLVSKSSDESEMLSYFSNAFSNLLNSLLHLAFFVAYEKQCKDQCLLPCSETIYNAYLTSATWPQPSTQLDMFKKYFVDTRCIEDSWIKTRYINYLNAYNKAINSSDIETVDSNLTQIYESFLEIKFVIKQNFPFYQSESSTYTWDVMIGTVGGMLSLWLGITVASGVEIIELFYVLFKHCWQKKTSLPITKENNNTNNNTTNQFDMKESSSRKYLSTKRGNYEINSHNV</sequence>
<dbReference type="Gene3D" id="2.60.470.10">
    <property type="entry name" value="Acid-sensing ion channels like domains"/>
    <property type="match status" value="1"/>
</dbReference>
<keyword evidence="10 11" id="KW-0407">Ion channel</keyword>
<evidence type="ECO:0000313" key="15">
    <source>
        <dbReference type="EnsemblMetazoa" id="HelroP172940"/>
    </source>
</evidence>
<evidence type="ECO:0000256" key="11">
    <source>
        <dbReference type="RuleBase" id="RU000679"/>
    </source>
</evidence>
<keyword evidence="8 13" id="KW-0472">Membrane</keyword>
<feature type="transmembrane region" description="Helical" evidence="13">
    <location>
        <begin position="34"/>
        <end position="56"/>
    </location>
</feature>
<evidence type="ECO:0000256" key="4">
    <source>
        <dbReference type="ARBA" id="ARBA00022692"/>
    </source>
</evidence>
<evidence type="ECO:0000256" key="8">
    <source>
        <dbReference type="ARBA" id="ARBA00023136"/>
    </source>
</evidence>
<protein>
    <submittedName>
        <fullName evidence="14 15">Uncharacterized protein</fullName>
    </submittedName>
</protein>
<keyword evidence="16" id="KW-1185">Reference proteome</keyword>
<dbReference type="KEGG" id="hro:HELRODRAFT_172940"/>
<evidence type="ECO:0000313" key="16">
    <source>
        <dbReference type="Proteomes" id="UP000015101"/>
    </source>
</evidence>
<keyword evidence="3 11" id="KW-0894">Sodium channel</keyword>
<evidence type="ECO:0000256" key="6">
    <source>
        <dbReference type="ARBA" id="ARBA00023053"/>
    </source>
</evidence>
<evidence type="ECO:0000256" key="9">
    <source>
        <dbReference type="ARBA" id="ARBA00023201"/>
    </source>
</evidence>
<dbReference type="HOGENOM" id="CLU_020415_2_0_1"/>
<dbReference type="Gene3D" id="1.10.287.770">
    <property type="entry name" value="YojJ-like"/>
    <property type="match status" value="1"/>
</dbReference>
<dbReference type="OrthoDB" id="6021021at2759"/>
<reference evidence="14 16" key="2">
    <citation type="journal article" date="2013" name="Nature">
        <title>Insights into bilaterian evolution from three spiralian genomes.</title>
        <authorList>
            <person name="Simakov O."/>
            <person name="Marletaz F."/>
            <person name="Cho S.J."/>
            <person name="Edsinger-Gonzales E."/>
            <person name="Havlak P."/>
            <person name="Hellsten U."/>
            <person name="Kuo D.H."/>
            <person name="Larsson T."/>
            <person name="Lv J."/>
            <person name="Arendt D."/>
            <person name="Savage R."/>
            <person name="Osoegawa K."/>
            <person name="de Jong P."/>
            <person name="Grimwood J."/>
            <person name="Chapman J.A."/>
            <person name="Shapiro H."/>
            <person name="Aerts A."/>
            <person name="Otillar R.P."/>
            <person name="Terry A.Y."/>
            <person name="Boore J.L."/>
            <person name="Grigoriev I.V."/>
            <person name="Lindberg D.R."/>
            <person name="Seaver E.C."/>
            <person name="Weisblat D.A."/>
            <person name="Putnam N.H."/>
            <person name="Rokhsar D.S."/>
        </authorList>
    </citation>
    <scope>NUCLEOTIDE SEQUENCE</scope>
</reference>
<dbReference type="EnsemblMetazoa" id="HelroT172940">
    <property type="protein sequence ID" value="HelroP172940"/>
    <property type="gene ID" value="HelroG172940"/>
</dbReference>
<accession>T1F663</accession>
<organism evidence="15 16">
    <name type="scientific">Helobdella robusta</name>
    <name type="common">Californian leech</name>
    <dbReference type="NCBI Taxonomy" id="6412"/>
    <lineage>
        <taxon>Eukaryota</taxon>
        <taxon>Metazoa</taxon>
        <taxon>Spiralia</taxon>
        <taxon>Lophotrochozoa</taxon>
        <taxon>Annelida</taxon>
        <taxon>Clitellata</taxon>
        <taxon>Hirudinea</taxon>
        <taxon>Rhynchobdellida</taxon>
        <taxon>Glossiphoniidae</taxon>
        <taxon>Helobdella</taxon>
    </lineage>
</organism>
<name>T1F663_HELRO</name>
<dbReference type="Proteomes" id="UP000015101">
    <property type="component" value="Unassembled WGS sequence"/>
</dbReference>
<evidence type="ECO:0000256" key="13">
    <source>
        <dbReference type="SAM" id="Phobius"/>
    </source>
</evidence>
<dbReference type="InterPro" id="IPR001873">
    <property type="entry name" value="ENaC"/>
</dbReference>
<dbReference type="EMBL" id="AMQM01004412">
    <property type="status" value="NOT_ANNOTATED_CDS"/>
    <property type="molecule type" value="Genomic_DNA"/>
</dbReference>
<dbReference type="GO" id="GO:0005886">
    <property type="term" value="C:plasma membrane"/>
    <property type="evidence" value="ECO:0000318"/>
    <property type="project" value="GO_Central"/>
</dbReference>
<dbReference type="eggNOG" id="KOG4294">
    <property type="taxonomic scope" value="Eukaryota"/>
</dbReference>
<dbReference type="GO" id="GO:0015280">
    <property type="term" value="F:ligand-gated sodium channel activity"/>
    <property type="evidence" value="ECO:0000318"/>
    <property type="project" value="GO_Central"/>
</dbReference>
<comment type="subcellular location">
    <subcellularLocation>
        <location evidence="1">Membrane</location>
        <topology evidence="1">Multi-pass membrane protein</topology>
    </subcellularLocation>
</comment>
<reference evidence="16" key="1">
    <citation type="submission" date="2012-12" db="EMBL/GenBank/DDBJ databases">
        <authorList>
            <person name="Hellsten U."/>
            <person name="Grimwood J."/>
            <person name="Chapman J.A."/>
            <person name="Shapiro H."/>
            <person name="Aerts A."/>
            <person name="Otillar R.P."/>
            <person name="Terry A.Y."/>
            <person name="Boore J.L."/>
            <person name="Simakov O."/>
            <person name="Marletaz F."/>
            <person name="Cho S.-J."/>
            <person name="Edsinger-Gonzales E."/>
            <person name="Havlak P."/>
            <person name="Kuo D.-H."/>
            <person name="Larsson T."/>
            <person name="Lv J."/>
            <person name="Arendt D."/>
            <person name="Savage R."/>
            <person name="Osoegawa K."/>
            <person name="de Jong P."/>
            <person name="Lindberg D.R."/>
            <person name="Seaver E.C."/>
            <person name="Weisblat D.A."/>
            <person name="Putnam N.H."/>
            <person name="Grigoriev I.V."/>
            <person name="Rokhsar D.S."/>
        </authorList>
    </citation>
    <scope>NUCLEOTIDE SEQUENCE</scope>
</reference>
<dbReference type="GO" id="GO:0035725">
    <property type="term" value="P:sodium ion transmembrane transport"/>
    <property type="evidence" value="ECO:0000318"/>
    <property type="project" value="GO_Central"/>
</dbReference>
<dbReference type="Pfam" id="PF00858">
    <property type="entry name" value="ASC"/>
    <property type="match status" value="1"/>
</dbReference>
<dbReference type="PRINTS" id="PR01078">
    <property type="entry name" value="AMINACHANNEL"/>
</dbReference>
<evidence type="ECO:0000256" key="3">
    <source>
        <dbReference type="ARBA" id="ARBA00022461"/>
    </source>
</evidence>
<dbReference type="CTD" id="20204312"/>
<evidence type="ECO:0000256" key="7">
    <source>
        <dbReference type="ARBA" id="ARBA00023065"/>
    </source>
</evidence>
<keyword evidence="5 13" id="KW-1133">Transmembrane helix</keyword>
<evidence type="ECO:0000256" key="10">
    <source>
        <dbReference type="ARBA" id="ARBA00023303"/>
    </source>
</evidence>
<keyword evidence="7 11" id="KW-0406">Ion transport</keyword>
<feature type="region of interest" description="Disordered" evidence="12">
    <location>
        <begin position="537"/>
        <end position="560"/>
    </location>
</feature>
<feature type="compositionally biased region" description="Low complexity" evidence="12">
    <location>
        <begin position="541"/>
        <end position="550"/>
    </location>
</feature>
<dbReference type="AlphaFoldDB" id="T1F663"/>